<gene>
    <name evidence="2" type="ORF">AVDCRST_MAG22-1169</name>
</gene>
<dbReference type="EMBL" id="CADCUV010000054">
    <property type="protein sequence ID" value="CAA9402120.1"/>
    <property type="molecule type" value="Genomic_DNA"/>
</dbReference>
<sequence>MNPDFVSESRAGGTKAGRLPGGYSRKKSR</sequence>
<organism evidence="2">
    <name type="scientific">uncultured Rubrobacteraceae bacterium</name>
    <dbReference type="NCBI Taxonomy" id="349277"/>
    <lineage>
        <taxon>Bacteria</taxon>
        <taxon>Bacillati</taxon>
        <taxon>Actinomycetota</taxon>
        <taxon>Rubrobacteria</taxon>
        <taxon>Rubrobacterales</taxon>
        <taxon>Rubrobacteraceae</taxon>
        <taxon>environmental samples</taxon>
    </lineage>
</organism>
<evidence type="ECO:0000256" key="1">
    <source>
        <dbReference type="SAM" id="MobiDB-lite"/>
    </source>
</evidence>
<protein>
    <submittedName>
        <fullName evidence="2">Uncharacterized protein</fullName>
    </submittedName>
</protein>
<proteinExistence type="predicted"/>
<feature type="region of interest" description="Disordered" evidence="1">
    <location>
        <begin position="1"/>
        <end position="29"/>
    </location>
</feature>
<dbReference type="AlphaFoldDB" id="A0A6J4P785"/>
<evidence type="ECO:0000313" key="2">
    <source>
        <dbReference type="EMBL" id="CAA9402120.1"/>
    </source>
</evidence>
<accession>A0A6J4P785</accession>
<reference evidence="2" key="1">
    <citation type="submission" date="2020-02" db="EMBL/GenBank/DDBJ databases">
        <authorList>
            <person name="Meier V. D."/>
        </authorList>
    </citation>
    <scope>NUCLEOTIDE SEQUENCE</scope>
    <source>
        <strain evidence="2">AVDCRST_MAG22</strain>
    </source>
</reference>
<name>A0A6J4P785_9ACTN</name>